<dbReference type="EMBL" id="CP042434">
    <property type="protein sequence ID" value="QEC70777.1"/>
    <property type="molecule type" value="Genomic_DNA"/>
</dbReference>
<feature type="transmembrane region" description="Helical" evidence="1">
    <location>
        <begin position="27"/>
        <end position="46"/>
    </location>
</feature>
<dbReference type="PANTHER" id="PTHR37309">
    <property type="entry name" value="SLR0284 PROTEIN"/>
    <property type="match status" value="1"/>
</dbReference>
<name>A0A5B8VGP5_9BACT</name>
<dbReference type="PANTHER" id="PTHR37309:SF1">
    <property type="entry name" value="SLR0284 PROTEIN"/>
    <property type="match status" value="1"/>
</dbReference>
<dbReference type="KEGG" id="agi:FSB73_02830"/>
<dbReference type="Pfam" id="PF04020">
    <property type="entry name" value="Phage_holin_4_2"/>
    <property type="match status" value="1"/>
</dbReference>
<organism evidence="2 3">
    <name type="scientific">Arachidicoccus ginsenosidivorans</name>
    <dbReference type="NCBI Taxonomy" id="496057"/>
    <lineage>
        <taxon>Bacteria</taxon>
        <taxon>Pseudomonadati</taxon>
        <taxon>Bacteroidota</taxon>
        <taxon>Chitinophagia</taxon>
        <taxon>Chitinophagales</taxon>
        <taxon>Chitinophagaceae</taxon>
        <taxon>Arachidicoccus</taxon>
    </lineage>
</organism>
<dbReference type="InterPro" id="IPR007165">
    <property type="entry name" value="Phage_holin_4_2"/>
</dbReference>
<reference evidence="2 3" key="1">
    <citation type="journal article" date="2017" name="Int. J. Syst. Evol. Microbiol.">
        <title>Arachidicoccus ginsenosidivorans sp. nov., with ginsenoside-converting activity isolated from ginseng cultivating soil.</title>
        <authorList>
            <person name="Siddiqi M.Z."/>
            <person name="Aslam Z."/>
            <person name="Im W.T."/>
        </authorList>
    </citation>
    <scope>NUCLEOTIDE SEQUENCE [LARGE SCALE GENOMIC DNA]</scope>
    <source>
        <strain evidence="2 3">Gsoil 809</strain>
    </source>
</reference>
<keyword evidence="3" id="KW-1185">Reference proteome</keyword>
<feature type="transmembrane region" description="Helical" evidence="1">
    <location>
        <begin position="90"/>
        <end position="112"/>
    </location>
</feature>
<keyword evidence="1" id="KW-1133">Transmembrane helix</keyword>
<keyword evidence="1" id="KW-0812">Transmembrane</keyword>
<sequence length="119" mass="12908">MRIIGKLLVTALAAIIAANLLPGVTLYGGFSAILLVAVLALLNTFIKPLLVILTIPITILTLGIFLLIINTLIIKWAAMILGPSHFVVTTWWAAFWFSIVLSLVTWLIESLIGKVGKDK</sequence>
<evidence type="ECO:0000256" key="1">
    <source>
        <dbReference type="SAM" id="Phobius"/>
    </source>
</evidence>
<feature type="transmembrane region" description="Helical" evidence="1">
    <location>
        <begin position="53"/>
        <end position="78"/>
    </location>
</feature>
<accession>A0A5B8VGP5</accession>
<protein>
    <submittedName>
        <fullName evidence="2">Phage holin family protein</fullName>
    </submittedName>
</protein>
<evidence type="ECO:0000313" key="2">
    <source>
        <dbReference type="EMBL" id="QEC70777.1"/>
    </source>
</evidence>
<dbReference type="OrthoDB" id="6402664at2"/>
<dbReference type="AlphaFoldDB" id="A0A5B8VGP5"/>
<gene>
    <name evidence="2" type="ORF">FSB73_02830</name>
</gene>
<keyword evidence="1" id="KW-0472">Membrane</keyword>
<dbReference type="RefSeq" id="WP_146780037.1">
    <property type="nucleotide sequence ID" value="NZ_CP042434.1"/>
</dbReference>
<proteinExistence type="predicted"/>
<evidence type="ECO:0000313" key="3">
    <source>
        <dbReference type="Proteomes" id="UP000321291"/>
    </source>
</evidence>
<dbReference type="Proteomes" id="UP000321291">
    <property type="component" value="Chromosome"/>
</dbReference>